<dbReference type="PANTHER" id="PTHR44196">
    <property type="entry name" value="DEHYDROGENASE/REDUCTASE SDR FAMILY MEMBER 7B"/>
    <property type="match status" value="1"/>
</dbReference>
<dbReference type="PROSITE" id="PS00061">
    <property type="entry name" value="ADH_SHORT"/>
    <property type="match status" value="1"/>
</dbReference>
<keyword evidence="2" id="KW-0560">Oxidoreductase</keyword>
<proteinExistence type="inferred from homology"/>
<dbReference type="GO" id="GO:0016491">
    <property type="term" value="F:oxidoreductase activity"/>
    <property type="evidence" value="ECO:0007669"/>
    <property type="project" value="UniProtKB-KW"/>
</dbReference>
<evidence type="ECO:0000259" key="5">
    <source>
        <dbReference type="SMART" id="SM00822"/>
    </source>
</evidence>
<dbReference type="InterPro" id="IPR057326">
    <property type="entry name" value="KR_dom"/>
</dbReference>
<dbReference type="EMBL" id="BMMF01000001">
    <property type="protein sequence ID" value="GGK17602.1"/>
    <property type="molecule type" value="Genomic_DNA"/>
</dbReference>
<dbReference type="InterPro" id="IPR036291">
    <property type="entry name" value="NAD(P)-bd_dom_sf"/>
</dbReference>
<dbReference type="PRINTS" id="PR00081">
    <property type="entry name" value="GDHRDH"/>
</dbReference>
<organism evidence="6 7">
    <name type="scientific">Salinarimonas ramus</name>
    <dbReference type="NCBI Taxonomy" id="690164"/>
    <lineage>
        <taxon>Bacteria</taxon>
        <taxon>Pseudomonadati</taxon>
        <taxon>Pseudomonadota</taxon>
        <taxon>Alphaproteobacteria</taxon>
        <taxon>Hyphomicrobiales</taxon>
        <taxon>Salinarimonadaceae</taxon>
        <taxon>Salinarimonas</taxon>
    </lineage>
</organism>
<dbReference type="AlphaFoldDB" id="A0A917Q3K7"/>
<dbReference type="SUPFAM" id="SSF51735">
    <property type="entry name" value="NAD(P)-binding Rossmann-fold domains"/>
    <property type="match status" value="1"/>
</dbReference>
<comment type="caution">
    <text evidence="6">The sequence shown here is derived from an EMBL/GenBank/DDBJ whole genome shotgun (WGS) entry which is preliminary data.</text>
</comment>
<evidence type="ECO:0000256" key="4">
    <source>
        <dbReference type="SAM" id="Phobius"/>
    </source>
</evidence>
<protein>
    <recommendedName>
        <fullName evidence="5">Ketoreductase domain-containing protein</fullName>
    </recommendedName>
</protein>
<dbReference type="Proteomes" id="UP000600449">
    <property type="component" value="Unassembled WGS sequence"/>
</dbReference>
<accession>A0A917Q3K7</accession>
<dbReference type="InterPro" id="IPR020904">
    <property type="entry name" value="Sc_DH/Rdtase_CS"/>
</dbReference>
<dbReference type="SMART" id="SM00822">
    <property type="entry name" value="PKS_KR"/>
    <property type="match status" value="1"/>
</dbReference>
<evidence type="ECO:0000256" key="3">
    <source>
        <dbReference type="RuleBase" id="RU000363"/>
    </source>
</evidence>
<dbReference type="RefSeq" id="WP_188908231.1">
    <property type="nucleotide sequence ID" value="NZ_BMMF01000001.1"/>
</dbReference>
<feature type="transmembrane region" description="Helical" evidence="4">
    <location>
        <begin position="318"/>
        <end position="336"/>
    </location>
</feature>
<keyword evidence="7" id="KW-1185">Reference proteome</keyword>
<gene>
    <name evidence="6" type="ORF">GCM10011322_00390</name>
</gene>
<dbReference type="GO" id="GO:0016020">
    <property type="term" value="C:membrane"/>
    <property type="evidence" value="ECO:0007669"/>
    <property type="project" value="TreeGrafter"/>
</dbReference>
<evidence type="ECO:0000256" key="1">
    <source>
        <dbReference type="ARBA" id="ARBA00006484"/>
    </source>
</evidence>
<dbReference type="PRINTS" id="PR00080">
    <property type="entry name" value="SDRFAMILY"/>
</dbReference>
<dbReference type="Gene3D" id="3.40.50.720">
    <property type="entry name" value="NAD(P)-binding Rossmann-like Domain"/>
    <property type="match status" value="1"/>
</dbReference>
<name>A0A917Q3K7_9HYPH</name>
<evidence type="ECO:0000313" key="7">
    <source>
        <dbReference type="Proteomes" id="UP000600449"/>
    </source>
</evidence>
<evidence type="ECO:0000313" key="6">
    <source>
        <dbReference type="EMBL" id="GGK17602.1"/>
    </source>
</evidence>
<dbReference type="PANTHER" id="PTHR44196:SF1">
    <property type="entry name" value="DEHYDROGENASE_REDUCTASE SDR FAMILY MEMBER 7B"/>
    <property type="match status" value="1"/>
</dbReference>
<keyword evidence="4" id="KW-0472">Membrane</keyword>
<feature type="domain" description="Ketoreductase" evidence="5">
    <location>
        <begin position="11"/>
        <end position="190"/>
    </location>
</feature>
<keyword evidence="4" id="KW-0812">Transmembrane</keyword>
<evidence type="ECO:0000256" key="2">
    <source>
        <dbReference type="ARBA" id="ARBA00023002"/>
    </source>
</evidence>
<dbReference type="InterPro" id="IPR002347">
    <property type="entry name" value="SDR_fam"/>
</dbReference>
<reference evidence="6 7" key="1">
    <citation type="journal article" date="2014" name="Int. J. Syst. Evol. Microbiol.">
        <title>Complete genome sequence of Corynebacterium casei LMG S-19264T (=DSM 44701T), isolated from a smear-ripened cheese.</title>
        <authorList>
            <consortium name="US DOE Joint Genome Institute (JGI-PGF)"/>
            <person name="Walter F."/>
            <person name="Albersmeier A."/>
            <person name="Kalinowski J."/>
            <person name="Ruckert C."/>
        </authorList>
    </citation>
    <scope>NUCLEOTIDE SEQUENCE [LARGE SCALE GENOMIC DNA]</scope>
    <source>
        <strain evidence="6 7">CGMCC 1.9161</strain>
    </source>
</reference>
<sequence>MRGGLKDLRGRVLMLTGASAGVGRAIALRLAHEGARIGLLARSEEALEDVAREVNARGGQAMVLPCDVADADAVFAAAGALESRFGALDVWINDAMVTVFSPVHQMLPDEYRRVTEVTYLGVVHGTLAALRSMRPRGRGIIVQVGSALAYRGIPLQSAYCGAKHAIVGFSDSLRTELRHDDMDIAVTEVHLPGVNTPQFDWARARIGHPPKPSGPIYEPEAAADAIVHAIRSPERAWWLGGVTAAAIIGNALAPSLADRYLGANAVEGQMREGPDRRQIPPEGNLYQPASRALHRTRGSFGKQAKGSAMRVPGPEARIGTAVVAAAIAAGIGLALGRVSRR</sequence>
<comment type="similarity">
    <text evidence="1 3">Belongs to the short-chain dehydrogenases/reductases (SDR) family.</text>
</comment>
<dbReference type="Pfam" id="PF00106">
    <property type="entry name" value="adh_short"/>
    <property type="match status" value="1"/>
</dbReference>
<dbReference type="NCBIfam" id="NF005495">
    <property type="entry name" value="PRK07109.1"/>
    <property type="match status" value="1"/>
</dbReference>
<keyword evidence="4" id="KW-1133">Transmembrane helix</keyword>